<dbReference type="EMBL" id="MLAK01000374">
    <property type="protein sequence ID" value="OHT14406.1"/>
    <property type="molecule type" value="Genomic_DNA"/>
</dbReference>
<dbReference type="InterPro" id="IPR008271">
    <property type="entry name" value="Ser/Thr_kinase_AS"/>
</dbReference>
<dbReference type="EC" id="2.7.11.1" evidence="1"/>
<dbReference type="VEuPathDB" id="TrichDB:TRFO_15181"/>
<protein>
    <recommendedName>
        <fullName evidence="1">non-specific serine/threonine protein kinase</fullName>
        <ecNumber evidence="1">2.7.11.1</ecNumber>
    </recommendedName>
</protein>
<dbReference type="SUPFAM" id="SSF56112">
    <property type="entry name" value="Protein kinase-like (PK-like)"/>
    <property type="match status" value="1"/>
</dbReference>
<dbReference type="SMART" id="SM00220">
    <property type="entry name" value="S_TKc"/>
    <property type="match status" value="1"/>
</dbReference>
<evidence type="ECO:0000259" key="6">
    <source>
        <dbReference type="PROSITE" id="PS50011"/>
    </source>
</evidence>
<dbReference type="PROSITE" id="PS50011">
    <property type="entry name" value="PROTEIN_KINASE_DOM"/>
    <property type="match status" value="1"/>
</dbReference>
<evidence type="ECO:0000313" key="7">
    <source>
        <dbReference type="EMBL" id="OHT14406.1"/>
    </source>
</evidence>
<sequence>MSQRKTFKKGKVFLNFQVLRLIGQGGFADIYHVRERKTDQKYALKVESKSNQKKTLQLEESVFYALGDSPFFPKFIRSGETPKYRYYLLECLGPSLTVVRKKLPDNTYTISSTLLLGIHMLRCIEKFHRAGYIHRDIKPGNFLIRPSRQHPLALIDYGLARLHMNPETNLPIEPRSKAGFAGTCKYASLNAHEYHDLGRRDDLISWFYSMIELAKGSLPWGDITKREDVYNMKLNITKEELCKGLPEEFISLWRTIMQYEYATEPNYRLLLSFLVQAMTKTDATFDDQYDWELLDKEEKEHISVIPIDAPLDEEPYVPGEGQLLPCVVPGDEDEYIIEENKKKCCSCLPCNIC</sequence>
<dbReference type="Gene3D" id="1.10.510.10">
    <property type="entry name" value="Transferase(Phosphotransferase) domain 1"/>
    <property type="match status" value="1"/>
</dbReference>
<evidence type="ECO:0000313" key="8">
    <source>
        <dbReference type="Proteomes" id="UP000179807"/>
    </source>
</evidence>
<evidence type="ECO:0000256" key="3">
    <source>
        <dbReference type="ARBA" id="ARBA00022840"/>
    </source>
</evidence>
<accession>A0A1J4KXG9</accession>
<dbReference type="GO" id="GO:0004674">
    <property type="term" value="F:protein serine/threonine kinase activity"/>
    <property type="evidence" value="ECO:0007669"/>
    <property type="project" value="UniProtKB-KW"/>
</dbReference>
<organism evidence="7 8">
    <name type="scientific">Tritrichomonas foetus</name>
    <dbReference type="NCBI Taxonomy" id="1144522"/>
    <lineage>
        <taxon>Eukaryota</taxon>
        <taxon>Metamonada</taxon>
        <taxon>Parabasalia</taxon>
        <taxon>Tritrichomonadida</taxon>
        <taxon>Tritrichomonadidae</taxon>
        <taxon>Tritrichomonas</taxon>
    </lineage>
</organism>
<dbReference type="InterPro" id="IPR050235">
    <property type="entry name" value="CK1_Ser-Thr_kinase"/>
</dbReference>
<comment type="similarity">
    <text evidence="5">Belongs to the protein kinase superfamily.</text>
</comment>
<reference evidence="7" key="1">
    <citation type="submission" date="2016-10" db="EMBL/GenBank/DDBJ databases">
        <authorList>
            <person name="Benchimol M."/>
            <person name="Almeida L.G."/>
            <person name="Vasconcelos A.T."/>
            <person name="Perreira-Neves A."/>
            <person name="Rosa I.A."/>
            <person name="Tasca T."/>
            <person name="Bogo M.R."/>
            <person name="de Souza W."/>
        </authorList>
    </citation>
    <scope>NUCLEOTIDE SEQUENCE [LARGE SCALE GENOMIC DNA]</scope>
    <source>
        <strain evidence="7">K</strain>
    </source>
</reference>
<dbReference type="OrthoDB" id="5979581at2759"/>
<keyword evidence="5" id="KW-0723">Serine/threonine-protein kinase</keyword>
<keyword evidence="8" id="KW-1185">Reference proteome</keyword>
<dbReference type="InterPro" id="IPR000719">
    <property type="entry name" value="Prot_kinase_dom"/>
</dbReference>
<dbReference type="PANTHER" id="PTHR11909">
    <property type="entry name" value="CASEIN KINASE-RELATED"/>
    <property type="match status" value="1"/>
</dbReference>
<name>A0A1J4KXG9_9EUKA</name>
<feature type="binding site" evidence="4">
    <location>
        <position position="45"/>
    </location>
    <ligand>
        <name>ATP</name>
        <dbReference type="ChEBI" id="CHEBI:30616"/>
    </ligand>
</feature>
<keyword evidence="2 4" id="KW-0547">Nucleotide-binding</keyword>
<dbReference type="InterPro" id="IPR017441">
    <property type="entry name" value="Protein_kinase_ATP_BS"/>
</dbReference>
<keyword evidence="7" id="KW-0418">Kinase</keyword>
<dbReference type="Pfam" id="PF00069">
    <property type="entry name" value="Pkinase"/>
    <property type="match status" value="1"/>
</dbReference>
<comment type="caution">
    <text evidence="7">The sequence shown here is derived from an EMBL/GenBank/DDBJ whole genome shotgun (WGS) entry which is preliminary data.</text>
</comment>
<dbReference type="GeneID" id="94832942"/>
<evidence type="ECO:0000256" key="1">
    <source>
        <dbReference type="ARBA" id="ARBA00012513"/>
    </source>
</evidence>
<dbReference type="RefSeq" id="XP_068367542.1">
    <property type="nucleotide sequence ID" value="XM_068498238.1"/>
</dbReference>
<dbReference type="PROSITE" id="PS00108">
    <property type="entry name" value="PROTEIN_KINASE_ST"/>
    <property type="match status" value="1"/>
</dbReference>
<dbReference type="InterPro" id="IPR011009">
    <property type="entry name" value="Kinase-like_dom_sf"/>
</dbReference>
<gene>
    <name evidence="7" type="ORF">TRFO_15181</name>
</gene>
<evidence type="ECO:0000256" key="5">
    <source>
        <dbReference type="RuleBase" id="RU000304"/>
    </source>
</evidence>
<dbReference type="PROSITE" id="PS00107">
    <property type="entry name" value="PROTEIN_KINASE_ATP"/>
    <property type="match status" value="1"/>
</dbReference>
<dbReference type="GO" id="GO:0005524">
    <property type="term" value="F:ATP binding"/>
    <property type="evidence" value="ECO:0007669"/>
    <property type="project" value="UniProtKB-UniRule"/>
</dbReference>
<feature type="domain" description="Protein kinase" evidence="6">
    <location>
        <begin position="16"/>
        <end position="285"/>
    </location>
</feature>
<dbReference type="Proteomes" id="UP000179807">
    <property type="component" value="Unassembled WGS sequence"/>
</dbReference>
<proteinExistence type="inferred from homology"/>
<dbReference type="AlphaFoldDB" id="A0A1J4KXG9"/>
<evidence type="ECO:0000256" key="4">
    <source>
        <dbReference type="PROSITE-ProRule" id="PRU10141"/>
    </source>
</evidence>
<evidence type="ECO:0000256" key="2">
    <source>
        <dbReference type="ARBA" id="ARBA00022741"/>
    </source>
</evidence>
<keyword evidence="3 4" id="KW-0067">ATP-binding</keyword>
<keyword evidence="7" id="KW-0808">Transferase</keyword>